<evidence type="ECO:0000313" key="13">
    <source>
        <dbReference type="Proteomes" id="UP000287188"/>
    </source>
</evidence>
<keyword evidence="4" id="KW-0479">Metal-binding</keyword>
<feature type="transmembrane region" description="Helical" evidence="9">
    <location>
        <begin position="248"/>
        <end position="267"/>
    </location>
</feature>
<comment type="caution">
    <text evidence="12">The sequence shown here is derived from an EMBL/GenBank/DDBJ whole genome shotgun (WGS) entry which is preliminary data.</text>
</comment>
<evidence type="ECO:0000256" key="6">
    <source>
        <dbReference type="ARBA" id="ARBA00022989"/>
    </source>
</evidence>
<dbReference type="InterPro" id="IPR007348">
    <property type="entry name" value="CopC_dom"/>
</dbReference>
<feature type="transmembrane region" description="Helical" evidence="9">
    <location>
        <begin position="220"/>
        <end position="241"/>
    </location>
</feature>
<dbReference type="InterPro" id="IPR008457">
    <property type="entry name" value="Cu-R_CopD_dom"/>
</dbReference>
<evidence type="ECO:0000256" key="5">
    <source>
        <dbReference type="ARBA" id="ARBA00022729"/>
    </source>
</evidence>
<dbReference type="Pfam" id="PF05425">
    <property type="entry name" value="CopD"/>
    <property type="match status" value="1"/>
</dbReference>
<feature type="transmembrane region" description="Helical" evidence="9">
    <location>
        <begin position="279"/>
        <end position="303"/>
    </location>
</feature>
<dbReference type="GO" id="GO:0005886">
    <property type="term" value="C:plasma membrane"/>
    <property type="evidence" value="ECO:0007669"/>
    <property type="project" value="UniProtKB-SubCell"/>
</dbReference>
<keyword evidence="7" id="KW-0186">Copper</keyword>
<accession>A0A402AU51</accession>
<keyword evidence="6 9" id="KW-1133">Transmembrane helix</keyword>
<evidence type="ECO:0000256" key="3">
    <source>
        <dbReference type="ARBA" id="ARBA00022692"/>
    </source>
</evidence>
<evidence type="ECO:0000256" key="4">
    <source>
        <dbReference type="ARBA" id="ARBA00022723"/>
    </source>
</evidence>
<evidence type="ECO:0000256" key="9">
    <source>
        <dbReference type="SAM" id="Phobius"/>
    </source>
</evidence>
<dbReference type="InterPro" id="IPR032694">
    <property type="entry name" value="CopC/D"/>
</dbReference>
<feature type="transmembrane region" description="Helical" evidence="9">
    <location>
        <begin position="140"/>
        <end position="160"/>
    </location>
</feature>
<dbReference type="Gene3D" id="2.60.40.1220">
    <property type="match status" value="1"/>
</dbReference>
<feature type="transmembrane region" description="Helical" evidence="9">
    <location>
        <begin position="352"/>
        <end position="374"/>
    </location>
</feature>
<evidence type="ECO:0000256" key="7">
    <source>
        <dbReference type="ARBA" id="ARBA00023008"/>
    </source>
</evidence>
<feature type="domain" description="CopC" evidence="10">
    <location>
        <begin position="19"/>
        <end position="111"/>
    </location>
</feature>
<protein>
    <recommendedName>
        <fullName evidence="14">CopC domain-containing protein</fullName>
    </recommendedName>
</protein>
<dbReference type="GO" id="GO:0006825">
    <property type="term" value="P:copper ion transport"/>
    <property type="evidence" value="ECO:0007669"/>
    <property type="project" value="InterPro"/>
</dbReference>
<feature type="domain" description="Copper resistance protein D" evidence="11">
    <location>
        <begin position="315"/>
        <end position="378"/>
    </location>
</feature>
<evidence type="ECO:0000259" key="11">
    <source>
        <dbReference type="Pfam" id="PF05425"/>
    </source>
</evidence>
<dbReference type="InterPro" id="IPR014755">
    <property type="entry name" value="Cu-Rt/internalin_Ig-like"/>
</dbReference>
<dbReference type="GO" id="GO:0042597">
    <property type="term" value="C:periplasmic space"/>
    <property type="evidence" value="ECO:0007669"/>
    <property type="project" value="InterPro"/>
</dbReference>
<feature type="transmembrane region" description="Helical" evidence="9">
    <location>
        <begin position="181"/>
        <end position="200"/>
    </location>
</feature>
<dbReference type="GO" id="GO:0046688">
    <property type="term" value="P:response to copper ion"/>
    <property type="evidence" value="ECO:0007669"/>
    <property type="project" value="InterPro"/>
</dbReference>
<keyword evidence="5" id="KW-0732">Signal</keyword>
<dbReference type="PANTHER" id="PTHR34820">
    <property type="entry name" value="INNER MEMBRANE PROTEIN YEBZ"/>
    <property type="match status" value="1"/>
</dbReference>
<reference evidence="13" key="1">
    <citation type="submission" date="2018-12" db="EMBL/GenBank/DDBJ databases">
        <title>Tengunoibacter tsumagoiensis gen. nov., sp. nov., Dictyobacter kobayashii sp. nov., D. alpinus sp. nov., and D. joshuensis sp. nov. and description of Dictyobacteraceae fam. nov. within the order Ktedonobacterales isolated from Tengu-no-mugimeshi.</title>
        <authorList>
            <person name="Wang C.M."/>
            <person name="Zheng Y."/>
            <person name="Sakai Y."/>
            <person name="Toyoda A."/>
            <person name="Minakuchi Y."/>
            <person name="Abe K."/>
            <person name="Yokota A."/>
            <person name="Yabe S."/>
        </authorList>
    </citation>
    <scope>NUCLEOTIDE SEQUENCE [LARGE SCALE GENOMIC DNA]</scope>
    <source>
        <strain evidence="13">Uno11</strain>
    </source>
</reference>
<gene>
    <name evidence="12" type="ORF">KDK_63630</name>
</gene>
<comment type="subcellular location">
    <subcellularLocation>
        <location evidence="1">Cell membrane</location>
        <topology evidence="1">Multi-pass membrane protein</topology>
    </subcellularLocation>
</comment>
<feature type="transmembrane region" description="Helical" evidence="9">
    <location>
        <begin position="386"/>
        <end position="406"/>
    </location>
</feature>
<dbReference type="EMBL" id="BIFS01000002">
    <property type="protein sequence ID" value="GCE22563.1"/>
    <property type="molecule type" value="Genomic_DNA"/>
</dbReference>
<dbReference type="Pfam" id="PF04234">
    <property type="entry name" value="CopC"/>
    <property type="match status" value="1"/>
</dbReference>
<organism evidence="12 13">
    <name type="scientific">Dictyobacter kobayashii</name>
    <dbReference type="NCBI Taxonomy" id="2014872"/>
    <lineage>
        <taxon>Bacteria</taxon>
        <taxon>Bacillati</taxon>
        <taxon>Chloroflexota</taxon>
        <taxon>Ktedonobacteria</taxon>
        <taxon>Ktedonobacterales</taxon>
        <taxon>Dictyobacteraceae</taxon>
        <taxon>Dictyobacter</taxon>
    </lineage>
</organism>
<evidence type="ECO:0008006" key="14">
    <source>
        <dbReference type="Google" id="ProtNLM"/>
    </source>
</evidence>
<dbReference type="Proteomes" id="UP000287188">
    <property type="component" value="Unassembled WGS sequence"/>
</dbReference>
<dbReference type="SUPFAM" id="SSF81296">
    <property type="entry name" value="E set domains"/>
    <property type="match status" value="1"/>
</dbReference>
<dbReference type="AlphaFoldDB" id="A0A402AU51"/>
<dbReference type="GO" id="GO:0005507">
    <property type="term" value="F:copper ion binding"/>
    <property type="evidence" value="ECO:0007669"/>
    <property type="project" value="InterPro"/>
</dbReference>
<keyword evidence="8 9" id="KW-0472">Membrane</keyword>
<keyword evidence="2" id="KW-1003">Cell membrane</keyword>
<feature type="transmembrane region" description="Helical" evidence="9">
    <location>
        <begin position="315"/>
        <end position="340"/>
    </location>
</feature>
<evidence type="ECO:0000313" key="12">
    <source>
        <dbReference type="EMBL" id="GCE22563.1"/>
    </source>
</evidence>
<name>A0A402AU51_9CHLR</name>
<evidence type="ECO:0000256" key="1">
    <source>
        <dbReference type="ARBA" id="ARBA00004651"/>
    </source>
</evidence>
<proteinExistence type="predicted"/>
<evidence type="ECO:0000256" key="8">
    <source>
        <dbReference type="ARBA" id="ARBA00023136"/>
    </source>
</evidence>
<sequence>MLIGLLLLYPTPAQARSLHASLLRADPAANSVQALPPSRLLLVFSEPVQPIVQTITVMTPSGQQIIHGAVKISGNQLEMGIDARSKGSYLVSWQVLSQDTQPVSGKYIFSVGQPGGPWANSTGQEQLPFIYTVLQAVAQLLHFLGYALGFGVLAFLWLIVYPLQLSTVEEIQDYLLRLAKYGIALLVLAEPLALLAQSMGLTASQGLSFDIIGGLLATNFGWLLSLRLGAALVLWILVGAIQQGAKKGVRLACLVGILLALIDSFSSHATGSRAPWISLLAHMVHLISMGLWIGGLSSLTGLWRHQRLLAQKSVLLTRFGYLATTAVAELFISGVIISWLQFTSISNLITTNYGRVLLIKLIIFLAILFILALFRRARKQPIIYWWILEEVALIGILILAGILLSLSPPLLTR</sequence>
<evidence type="ECO:0000259" key="10">
    <source>
        <dbReference type="Pfam" id="PF04234"/>
    </source>
</evidence>
<dbReference type="PANTHER" id="PTHR34820:SF4">
    <property type="entry name" value="INNER MEMBRANE PROTEIN YEBZ"/>
    <property type="match status" value="1"/>
</dbReference>
<dbReference type="InterPro" id="IPR014756">
    <property type="entry name" value="Ig_E-set"/>
</dbReference>
<keyword evidence="3 9" id="KW-0812">Transmembrane</keyword>
<evidence type="ECO:0000256" key="2">
    <source>
        <dbReference type="ARBA" id="ARBA00022475"/>
    </source>
</evidence>
<keyword evidence="13" id="KW-1185">Reference proteome</keyword>